<evidence type="ECO:0000313" key="1">
    <source>
        <dbReference type="EMBL" id="GMR53987.1"/>
    </source>
</evidence>
<accession>A0AAN5D0N4</accession>
<gene>
    <name evidence="1" type="ORF">PMAYCL1PPCAC_24182</name>
</gene>
<dbReference type="EMBL" id="BTRK01000005">
    <property type="protein sequence ID" value="GMR53987.1"/>
    <property type="molecule type" value="Genomic_DNA"/>
</dbReference>
<sequence length="411" mass="46599">SLRVFLFSMTNISLHFPRHIEMPDNDVDCLFAPFGLQTTVDGQALLALRISIYTDDDTTYLQHFHLETNQSSFCSLSDHFETYYLTDFTVVNERTIVCGRFFDYVVVEFTDSSFSTVSKCRRLGADSAISDEDSLNSTGRCFALGATVYGKYVYAAVAEEEGITATGVKHFKVRRFDRSGVFTETGVIVVESREWTPLEVWQNGKLIVTHDGFIELVSRDLCNIAVIRLRIDPTNPASQPVDRHFVGVNFSDEHVWLEYAMGNSSETTQQHCETNPQSVLLGKSTLICHPEGIYSHQLTRGNNGYVENEIIQKILESHGRLSSMCVSPCGRFLFTVTILNEHDHRAFGSEFSEVWKCEKHAILDDKPSLENQARRKIVSLMGDKMRRDESLCDVVHDCPGLAKKVLAYYWH</sequence>
<keyword evidence="2" id="KW-1185">Reference proteome</keyword>
<dbReference type="AlphaFoldDB" id="A0AAN5D0N4"/>
<proteinExistence type="predicted"/>
<comment type="caution">
    <text evidence="1">The sequence shown here is derived from an EMBL/GenBank/DDBJ whole genome shotgun (WGS) entry which is preliminary data.</text>
</comment>
<dbReference type="Proteomes" id="UP001328107">
    <property type="component" value="Unassembled WGS sequence"/>
</dbReference>
<name>A0AAN5D0N4_9BILA</name>
<protein>
    <submittedName>
        <fullName evidence="1">Uncharacterized protein</fullName>
    </submittedName>
</protein>
<feature type="non-terminal residue" evidence="1">
    <location>
        <position position="1"/>
    </location>
</feature>
<evidence type="ECO:0000313" key="2">
    <source>
        <dbReference type="Proteomes" id="UP001328107"/>
    </source>
</evidence>
<reference evidence="2" key="1">
    <citation type="submission" date="2022-10" db="EMBL/GenBank/DDBJ databases">
        <title>Genome assembly of Pristionchus species.</title>
        <authorList>
            <person name="Yoshida K."/>
            <person name="Sommer R.J."/>
        </authorList>
    </citation>
    <scope>NUCLEOTIDE SEQUENCE [LARGE SCALE GENOMIC DNA]</scope>
    <source>
        <strain evidence="2">RS5460</strain>
    </source>
</reference>
<organism evidence="1 2">
    <name type="scientific">Pristionchus mayeri</name>
    <dbReference type="NCBI Taxonomy" id="1317129"/>
    <lineage>
        <taxon>Eukaryota</taxon>
        <taxon>Metazoa</taxon>
        <taxon>Ecdysozoa</taxon>
        <taxon>Nematoda</taxon>
        <taxon>Chromadorea</taxon>
        <taxon>Rhabditida</taxon>
        <taxon>Rhabditina</taxon>
        <taxon>Diplogasteromorpha</taxon>
        <taxon>Diplogasteroidea</taxon>
        <taxon>Neodiplogasteridae</taxon>
        <taxon>Pristionchus</taxon>
    </lineage>
</organism>